<feature type="compositionally biased region" description="Low complexity" evidence="1">
    <location>
        <begin position="164"/>
        <end position="175"/>
    </location>
</feature>
<evidence type="ECO:0000256" key="1">
    <source>
        <dbReference type="SAM" id="MobiDB-lite"/>
    </source>
</evidence>
<dbReference type="Proteomes" id="UP000008782">
    <property type="component" value="Unassembled WGS sequence"/>
</dbReference>
<evidence type="ECO:0000313" key="3">
    <source>
        <dbReference type="Proteomes" id="UP000008782"/>
    </source>
</evidence>
<dbReference type="GeneID" id="24417004"/>
<dbReference type="AlphaFoldDB" id="E3R057"/>
<evidence type="ECO:0000313" key="2">
    <source>
        <dbReference type="EMBL" id="EFQ36495.1"/>
    </source>
</evidence>
<dbReference type="HOGENOM" id="CLU_1447573_0_0_1"/>
<feature type="region of interest" description="Disordered" evidence="1">
    <location>
        <begin position="164"/>
        <end position="187"/>
    </location>
</feature>
<proteinExistence type="predicted"/>
<dbReference type="EMBL" id="GG697428">
    <property type="protein sequence ID" value="EFQ36495.1"/>
    <property type="molecule type" value="Genomic_DNA"/>
</dbReference>
<gene>
    <name evidence="2" type="ORF">GLRG_11640</name>
</gene>
<dbReference type="VEuPathDB" id="FungiDB:GLRG_11640"/>
<feature type="region of interest" description="Disordered" evidence="1">
    <location>
        <begin position="1"/>
        <end position="46"/>
    </location>
</feature>
<organism evidence="3">
    <name type="scientific">Colletotrichum graminicola (strain M1.001 / M2 / FGSC 10212)</name>
    <name type="common">Maize anthracnose fungus</name>
    <name type="synonym">Glomerella graminicola</name>
    <dbReference type="NCBI Taxonomy" id="645133"/>
    <lineage>
        <taxon>Eukaryota</taxon>
        <taxon>Fungi</taxon>
        <taxon>Dikarya</taxon>
        <taxon>Ascomycota</taxon>
        <taxon>Pezizomycotina</taxon>
        <taxon>Sordariomycetes</taxon>
        <taxon>Hypocreomycetidae</taxon>
        <taxon>Glomerellales</taxon>
        <taxon>Glomerellaceae</taxon>
        <taxon>Colletotrichum</taxon>
        <taxon>Colletotrichum graminicola species complex</taxon>
    </lineage>
</organism>
<dbReference type="RefSeq" id="XP_008100515.1">
    <property type="nucleotide sequence ID" value="XM_008102324.1"/>
</dbReference>
<dbReference type="eggNOG" id="ENOG502T65E">
    <property type="taxonomic scope" value="Eukaryota"/>
</dbReference>
<reference evidence="3" key="1">
    <citation type="journal article" date="2012" name="Nat. Genet.">
        <title>Lifestyle transitions in plant pathogenic Colletotrichum fungi deciphered by genome and transcriptome analyses.</title>
        <authorList>
            <person name="O'Connell R.J."/>
            <person name="Thon M.R."/>
            <person name="Hacquard S."/>
            <person name="Amyotte S.G."/>
            <person name="Kleemann J."/>
            <person name="Torres M.F."/>
            <person name="Damm U."/>
            <person name="Buiate E.A."/>
            <person name="Epstein L."/>
            <person name="Alkan N."/>
            <person name="Altmueller J."/>
            <person name="Alvarado-Balderrama L."/>
            <person name="Bauser C.A."/>
            <person name="Becker C."/>
            <person name="Birren B.W."/>
            <person name="Chen Z."/>
            <person name="Choi J."/>
            <person name="Crouch J.A."/>
            <person name="Duvick J.P."/>
            <person name="Farman M.A."/>
            <person name="Gan P."/>
            <person name="Heiman D."/>
            <person name="Henrissat B."/>
            <person name="Howard R.J."/>
            <person name="Kabbage M."/>
            <person name="Koch C."/>
            <person name="Kracher B."/>
            <person name="Kubo Y."/>
            <person name="Law A.D."/>
            <person name="Lebrun M.-H."/>
            <person name="Lee Y.-H."/>
            <person name="Miyara I."/>
            <person name="Moore N."/>
            <person name="Neumann U."/>
            <person name="Nordstroem K."/>
            <person name="Panaccione D.G."/>
            <person name="Panstruga R."/>
            <person name="Place M."/>
            <person name="Proctor R.H."/>
            <person name="Prusky D."/>
            <person name="Rech G."/>
            <person name="Reinhardt R."/>
            <person name="Rollins J.A."/>
            <person name="Rounsley S."/>
            <person name="Schardl C.L."/>
            <person name="Schwartz D.C."/>
            <person name="Shenoy N."/>
            <person name="Shirasu K."/>
            <person name="Sikhakolli U.R."/>
            <person name="Stueber K."/>
            <person name="Sukno S.A."/>
            <person name="Sweigard J.A."/>
            <person name="Takano Y."/>
            <person name="Takahara H."/>
            <person name="Trail F."/>
            <person name="van der Does H.C."/>
            <person name="Voll L.M."/>
            <person name="Will I."/>
            <person name="Young S."/>
            <person name="Zeng Q."/>
            <person name="Zhang J."/>
            <person name="Zhou S."/>
            <person name="Dickman M.B."/>
            <person name="Schulze-Lefert P."/>
            <person name="Ver Loren van Themaat E."/>
            <person name="Ma L.-J."/>
            <person name="Vaillancourt L.J."/>
        </authorList>
    </citation>
    <scope>NUCLEOTIDE SEQUENCE [LARGE SCALE GENOMIC DNA]</scope>
    <source>
        <strain evidence="3">M1.001 / M2 / FGSC 10212</strain>
    </source>
</reference>
<sequence>MSAAAPANAAAAADAAAPAAPKGTKGPATAPPPPPQSVGSSDEEDEDDRAVVRSVPCCRCLWAMSVWHADMADAEAKFPCCLETTTASNKCSWCAEMRGKECATCAMTSAALALKNVFKALCHDGTVCANYRYCKAKAEEEEWLLCSRKVAALKASAAAATSLAKSAKSGGDAASVAPSGGEDEEEE</sequence>
<accession>E3R057</accession>
<protein>
    <submittedName>
        <fullName evidence="2">Uncharacterized protein</fullName>
    </submittedName>
</protein>
<feature type="compositionally biased region" description="Low complexity" evidence="1">
    <location>
        <begin position="1"/>
        <end position="28"/>
    </location>
</feature>
<name>E3R057_COLGM</name>
<dbReference type="OrthoDB" id="10652877at2759"/>
<keyword evidence="3" id="KW-1185">Reference proteome</keyword>